<reference evidence="2" key="1">
    <citation type="journal article" date="2019" name="Int. J. Syst. Evol. Microbiol.">
        <title>The Global Catalogue of Microorganisms (GCM) 10K type strain sequencing project: providing services to taxonomists for standard genome sequencing and annotation.</title>
        <authorList>
            <consortium name="The Broad Institute Genomics Platform"/>
            <consortium name="The Broad Institute Genome Sequencing Center for Infectious Disease"/>
            <person name="Wu L."/>
            <person name="Ma J."/>
        </authorList>
    </citation>
    <scope>NUCLEOTIDE SEQUENCE [LARGE SCALE GENOMIC DNA]</scope>
    <source>
        <strain evidence="2">CGMCC 4.7177</strain>
    </source>
</reference>
<organism evidence="1 2">
    <name type="scientific">Streptomyces vulcanius</name>
    <dbReference type="NCBI Taxonomy" id="1441876"/>
    <lineage>
        <taxon>Bacteria</taxon>
        <taxon>Bacillati</taxon>
        <taxon>Actinomycetota</taxon>
        <taxon>Actinomycetes</taxon>
        <taxon>Kitasatosporales</taxon>
        <taxon>Streptomycetaceae</taxon>
        <taxon>Streptomyces</taxon>
    </lineage>
</organism>
<protein>
    <recommendedName>
        <fullName evidence="3">Regulatory protein</fullName>
    </recommendedName>
</protein>
<proteinExistence type="predicted"/>
<dbReference type="Proteomes" id="UP001595839">
    <property type="component" value="Unassembled WGS sequence"/>
</dbReference>
<evidence type="ECO:0000313" key="2">
    <source>
        <dbReference type="Proteomes" id="UP001595839"/>
    </source>
</evidence>
<evidence type="ECO:0008006" key="3">
    <source>
        <dbReference type="Google" id="ProtNLM"/>
    </source>
</evidence>
<name>A0ABV9AZQ7_9ACTN</name>
<dbReference type="RefSeq" id="WP_381181149.1">
    <property type="nucleotide sequence ID" value="NZ_JBHSFK010000029.1"/>
</dbReference>
<sequence>MGPDEGGALRRGERSLFVQGALRDSRRWFEAAYTEAESAGRTEEMARAALGLGGLWVHEHRTAAEAAGVESRQWRALALLEPASLLALRLRARLAGEADYRSGRHTRVLAVVEEARRAGDATALAEVLSLAHHCLLGPGHGAKRLELADELLRVGSGTGRRSDVLMGLLWQTTDRFLVADPRAERSLAELRDALDHQDHLAAGFVASAFQVMLAIRAGRFTDAERLAAVCAERGALAGDADAEGWYGAHLVAIRWYQGRGAELVPALAELAHSPTLSPVDHAYFAALAICAATAGDRRQARGALARLRGRTLCDLVPSSSWLVAMYGAVEAAHLLDDRQTAAEAYALLRPFAELPMMCSLAVACFGSTHHALGVAALTSGELDRAVGHFRDAVRANHALGHWPAAALSQHRLGQALARRQGAGDRAQAAAELAAAAAEATGLGMSLPPVEGAGAWGEPPVPVPVCRRRGPRWQVEIGLRTVLVKDSVGMRYLAKLIGNPGQDIPAIDLAGAAPEPSEQPARVGDSRQPLLDDVAVREYRKRLTELQTEADEYLAMNDLERVAAAHVERDWLLGELEAATGLSGRRRHFADDAERARIAVGKAIRRALDRLAAADPVIGDELRARTQTGLRCCFHAD</sequence>
<comment type="caution">
    <text evidence="1">The sequence shown here is derived from an EMBL/GenBank/DDBJ whole genome shotgun (WGS) entry which is preliminary data.</text>
</comment>
<accession>A0ABV9AZQ7</accession>
<keyword evidence="2" id="KW-1185">Reference proteome</keyword>
<evidence type="ECO:0000313" key="1">
    <source>
        <dbReference type="EMBL" id="MFC4504840.1"/>
    </source>
</evidence>
<gene>
    <name evidence="1" type="ORF">ACFPIH_35945</name>
</gene>
<dbReference type="EMBL" id="JBHSFK010000029">
    <property type="protein sequence ID" value="MFC4504840.1"/>
    <property type="molecule type" value="Genomic_DNA"/>
</dbReference>